<gene>
    <name evidence="2" type="ORF">FH972_007965</name>
</gene>
<reference evidence="2 3" key="1">
    <citation type="submission" date="2019-06" db="EMBL/GenBank/DDBJ databases">
        <title>A chromosomal-level reference genome of Carpinus fangiana (Coryloideae, Betulaceae).</title>
        <authorList>
            <person name="Yang X."/>
            <person name="Wang Z."/>
            <person name="Zhang L."/>
            <person name="Hao G."/>
            <person name="Liu J."/>
            <person name="Yang Y."/>
        </authorList>
    </citation>
    <scope>NUCLEOTIDE SEQUENCE [LARGE SCALE GENOMIC DNA]</scope>
    <source>
        <strain evidence="2">Cfa_2016G</strain>
        <tissue evidence="2">Leaf</tissue>
    </source>
</reference>
<evidence type="ECO:0000313" key="3">
    <source>
        <dbReference type="Proteomes" id="UP000327013"/>
    </source>
</evidence>
<dbReference type="Proteomes" id="UP000327013">
    <property type="component" value="Chromosome 3"/>
</dbReference>
<keyword evidence="3" id="KW-1185">Reference proteome</keyword>
<name>A0A5N6QZY8_9ROSI</name>
<dbReference type="EMBL" id="CM017323">
    <property type="protein sequence ID" value="KAE8022135.1"/>
    <property type="molecule type" value="Genomic_DNA"/>
</dbReference>
<protein>
    <submittedName>
        <fullName evidence="2">Uncharacterized protein</fullName>
    </submittedName>
</protein>
<organism evidence="2 3">
    <name type="scientific">Carpinus fangiana</name>
    <dbReference type="NCBI Taxonomy" id="176857"/>
    <lineage>
        <taxon>Eukaryota</taxon>
        <taxon>Viridiplantae</taxon>
        <taxon>Streptophyta</taxon>
        <taxon>Embryophyta</taxon>
        <taxon>Tracheophyta</taxon>
        <taxon>Spermatophyta</taxon>
        <taxon>Magnoliopsida</taxon>
        <taxon>eudicotyledons</taxon>
        <taxon>Gunneridae</taxon>
        <taxon>Pentapetalae</taxon>
        <taxon>rosids</taxon>
        <taxon>fabids</taxon>
        <taxon>Fagales</taxon>
        <taxon>Betulaceae</taxon>
        <taxon>Carpinus</taxon>
    </lineage>
</organism>
<keyword evidence="1" id="KW-0732">Signal</keyword>
<sequence length="76" mass="8597">MKANLLIIICLLLASALFIPSPILARQLAELIRSLHVYRIYRSEDGKENEVEREFLFLPGQWIIHGNGSLPSSHIA</sequence>
<accession>A0A5N6QZY8</accession>
<evidence type="ECO:0000313" key="2">
    <source>
        <dbReference type="EMBL" id="KAE8022135.1"/>
    </source>
</evidence>
<feature type="signal peptide" evidence="1">
    <location>
        <begin position="1"/>
        <end position="25"/>
    </location>
</feature>
<dbReference type="AlphaFoldDB" id="A0A5N6QZY8"/>
<proteinExistence type="predicted"/>
<evidence type="ECO:0000256" key="1">
    <source>
        <dbReference type="SAM" id="SignalP"/>
    </source>
</evidence>
<feature type="chain" id="PRO_5024273400" evidence="1">
    <location>
        <begin position="26"/>
        <end position="76"/>
    </location>
</feature>